<feature type="transmembrane region" description="Helical" evidence="1">
    <location>
        <begin position="62"/>
        <end position="83"/>
    </location>
</feature>
<dbReference type="RefSeq" id="WP_146480028.1">
    <property type="nucleotide sequence ID" value="NZ_CP042266.1"/>
</dbReference>
<sequence>MSVTTTAVSPAVTSGQRTRALLAAGAAAGPLWAVVSLVQAAARDGYDITRHPLSMLSNGSPGWIQITNFVVAGLLAIAGSAGLRRALRGAPGGIWAPRLLLVHGIGMVLAGVFVVDAGDGFAGTPTGTPETISAASAAHLAAGSLSFIALIAALYVLGRSFSRAGERGLAIASRAAGTALLIGNVWASGGGTGGSLAIAVGGITAMVWASAIAGRLSRRVTV</sequence>
<evidence type="ECO:0000313" key="3">
    <source>
        <dbReference type="Proteomes" id="UP000320580"/>
    </source>
</evidence>
<protein>
    <submittedName>
        <fullName evidence="2">DUF998 domain-containing protein</fullName>
    </submittedName>
</protein>
<feature type="transmembrane region" description="Helical" evidence="1">
    <location>
        <begin position="95"/>
        <end position="115"/>
    </location>
</feature>
<organism evidence="2 3">
    <name type="scientific">Streptomyces qinzhouensis</name>
    <dbReference type="NCBI Taxonomy" id="2599401"/>
    <lineage>
        <taxon>Bacteria</taxon>
        <taxon>Bacillati</taxon>
        <taxon>Actinomycetota</taxon>
        <taxon>Actinomycetes</taxon>
        <taxon>Kitasatosporales</taxon>
        <taxon>Streptomycetaceae</taxon>
        <taxon>Streptomyces</taxon>
    </lineage>
</organism>
<dbReference type="Proteomes" id="UP000320580">
    <property type="component" value="Chromosome"/>
</dbReference>
<proteinExistence type="predicted"/>
<feature type="transmembrane region" description="Helical" evidence="1">
    <location>
        <begin position="169"/>
        <end position="187"/>
    </location>
</feature>
<dbReference type="InterPro" id="IPR009339">
    <property type="entry name" value="DUF998"/>
</dbReference>
<dbReference type="KEGG" id="sqz:FQU76_09550"/>
<dbReference type="EMBL" id="CP042266">
    <property type="protein sequence ID" value="QDY76737.1"/>
    <property type="molecule type" value="Genomic_DNA"/>
</dbReference>
<feature type="transmembrane region" description="Helical" evidence="1">
    <location>
        <begin position="20"/>
        <end position="42"/>
    </location>
</feature>
<gene>
    <name evidence="2" type="ORF">FQU76_09550</name>
</gene>
<reference evidence="2 3" key="1">
    <citation type="submission" date="2019-07" db="EMBL/GenBank/DDBJ databases">
        <authorList>
            <person name="Zhu P."/>
        </authorList>
    </citation>
    <scope>NUCLEOTIDE SEQUENCE [LARGE SCALE GENOMIC DNA]</scope>
    <source>
        <strain evidence="2 3">SSL-25</strain>
    </source>
</reference>
<keyword evidence="1" id="KW-0472">Membrane</keyword>
<evidence type="ECO:0000313" key="2">
    <source>
        <dbReference type="EMBL" id="QDY76737.1"/>
    </source>
</evidence>
<evidence type="ECO:0000256" key="1">
    <source>
        <dbReference type="SAM" id="Phobius"/>
    </source>
</evidence>
<dbReference type="AlphaFoldDB" id="A0A5B8J605"/>
<keyword evidence="3" id="KW-1185">Reference proteome</keyword>
<dbReference type="OrthoDB" id="8159487at2"/>
<feature type="transmembrane region" description="Helical" evidence="1">
    <location>
        <begin position="193"/>
        <end position="213"/>
    </location>
</feature>
<accession>A0A5B8J605</accession>
<feature type="transmembrane region" description="Helical" evidence="1">
    <location>
        <begin position="135"/>
        <end position="157"/>
    </location>
</feature>
<name>A0A5B8J605_9ACTN</name>
<dbReference type="Pfam" id="PF06197">
    <property type="entry name" value="DUF998"/>
    <property type="match status" value="1"/>
</dbReference>
<keyword evidence="1" id="KW-0812">Transmembrane</keyword>
<keyword evidence="1" id="KW-1133">Transmembrane helix</keyword>